<evidence type="ECO:0000259" key="3">
    <source>
        <dbReference type="SMART" id="SM00479"/>
    </source>
</evidence>
<dbReference type="GO" id="GO:0045004">
    <property type="term" value="P:DNA replication proofreading"/>
    <property type="evidence" value="ECO:0007669"/>
    <property type="project" value="TreeGrafter"/>
</dbReference>
<dbReference type="InterPro" id="IPR036397">
    <property type="entry name" value="RNaseH_sf"/>
</dbReference>
<evidence type="ECO:0000313" key="4">
    <source>
        <dbReference type="EMBL" id="HIT40909.1"/>
    </source>
</evidence>
<accession>A0A9D1GIQ8</accession>
<dbReference type="InterPro" id="IPR012337">
    <property type="entry name" value="RNaseH-like_sf"/>
</dbReference>
<keyword evidence="1" id="KW-0540">Nuclease</keyword>
<keyword evidence="1" id="KW-0378">Hydrolase</keyword>
<dbReference type="PANTHER" id="PTHR30231:SF41">
    <property type="entry name" value="DNA POLYMERASE III SUBUNIT EPSILON"/>
    <property type="match status" value="1"/>
</dbReference>
<dbReference type="Gene3D" id="3.30.420.10">
    <property type="entry name" value="Ribonuclease H-like superfamily/Ribonuclease H"/>
    <property type="match status" value="1"/>
</dbReference>
<proteinExistence type="predicted"/>
<comment type="caution">
    <text evidence="4">The sequence shown here is derived from an EMBL/GenBank/DDBJ whole genome shotgun (WGS) entry which is preliminary data.</text>
</comment>
<reference evidence="4" key="2">
    <citation type="journal article" date="2021" name="PeerJ">
        <title>Extensive microbial diversity within the chicken gut microbiome revealed by metagenomics and culture.</title>
        <authorList>
            <person name="Gilroy R."/>
            <person name="Ravi A."/>
            <person name="Getino M."/>
            <person name="Pursley I."/>
            <person name="Horton D.L."/>
            <person name="Alikhan N.F."/>
            <person name="Baker D."/>
            <person name="Gharbi K."/>
            <person name="Hall N."/>
            <person name="Watson M."/>
            <person name="Adriaenssens E.M."/>
            <person name="Foster-Nyarko E."/>
            <person name="Jarju S."/>
            <person name="Secka A."/>
            <person name="Antonio M."/>
            <person name="Oren A."/>
            <person name="Chaudhuri R.R."/>
            <person name="La Ragione R."/>
            <person name="Hildebrand F."/>
            <person name="Pallen M.J."/>
        </authorList>
    </citation>
    <scope>NUCLEOTIDE SEQUENCE</scope>
    <source>
        <strain evidence="4">CHK123-3438</strain>
    </source>
</reference>
<evidence type="ECO:0000256" key="1">
    <source>
        <dbReference type="ARBA" id="ARBA00022839"/>
    </source>
</evidence>
<keyword evidence="1" id="KW-0269">Exonuclease</keyword>
<dbReference type="GO" id="GO:0003916">
    <property type="term" value="F:DNA topoisomerase activity"/>
    <property type="evidence" value="ECO:0007669"/>
    <property type="project" value="InterPro"/>
</dbReference>
<dbReference type="AlphaFoldDB" id="A0A9D1GIQ8"/>
<reference evidence="4" key="1">
    <citation type="submission" date="2020-10" db="EMBL/GenBank/DDBJ databases">
        <authorList>
            <person name="Gilroy R."/>
        </authorList>
    </citation>
    <scope>NUCLEOTIDE SEQUENCE</scope>
    <source>
        <strain evidence="4">CHK123-3438</strain>
    </source>
</reference>
<dbReference type="GO" id="GO:0003677">
    <property type="term" value="F:DNA binding"/>
    <property type="evidence" value="ECO:0007669"/>
    <property type="project" value="UniProtKB-KW"/>
</dbReference>
<dbReference type="PANTHER" id="PTHR30231">
    <property type="entry name" value="DNA POLYMERASE III SUBUNIT EPSILON"/>
    <property type="match status" value="1"/>
</dbReference>
<dbReference type="Gene3D" id="3.30.65.10">
    <property type="entry name" value="Bacterial Topoisomerase I, domain 1"/>
    <property type="match status" value="1"/>
</dbReference>
<dbReference type="SUPFAM" id="SSF53098">
    <property type="entry name" value="Ribonuclease H-like"/>
    <property type="match status" value="1"/>
</dbReference>
<dbReference type="GO" id="GO:0003887">
    <property type="term" value="F:DNA-directed DNA polymerase activity"/>
    <property type="evidence" value="ECO:0007669"/>
    <property type="project" value="InterPro"/>
</dbReference>
<dbReference type="Proteomes" id="UP000886860">
    <property type="component" value="Unassembled WGS sequence"/>
</dbReference>
<organism evidence="4 5">
    <name type="scientific">Candidatus Caccovicinus merdipullorum</name>
    <dbReference type="NCBI Taxonomy" id="2840724"/>
    <lineage>
        <taxon>Bacteria</taxon>
        <taxon>Bacillati</taxon>
        <taxon>Bacillota</taxon>
        <taxon>Clostridia</taxon>
        <taxon>Eubacteriales</taxon>
        <taxon>Candidatus Caccovicinus</taxon>
    </lineage>
</organism>
<dbReference type="Pfam" id="PF01396">
    <property type="entry name" value="Zn_ribbon_Top1"/>
    <property type="match status" value="1"/>
</dbReference>
<dbReference type="GO" id="GO:0006265">
    <property type="term" value="P:DNA topological change"/>
    <property type="evidence" value="ECO:0007669"/>
    <property type="project" value="InterPro"/>
</dbReference>
<dbReference type="GO" id="GO:0005829">
    <property type="term" value="C:cytosol"/>
    <property type="evidence" value="ECO:0007669"/>
    <property type="project" value="TreeGrafter"/>
</dbReference>
<evidence type="ECO:0000256" key="2">
    <source>
        <dbReference type="SAM" id="MobiDB-lite"/>
    </source>
</evidence>
<dbReference type="NCBIfam" id="TIGR00573">
    <property type="entry name" value="dnaq"/>
    <property type="match status" value="1"/>
</dbReference>
<dbReference type="GO" id="GO:0005694">
    <property type="term" value="C:chromosome"/>
    <property type="evidence" value="ECO:0007669"/>
    <property type="project" value="InterPro"/>
</dbReference>
<dbReference type="GO" id="GO:0008408">
    <property type="term" value="F:3'-5' exonuclease activity"/>
    <property type="evidence" value="ECO:0007669"/>
    <property type="project" value="TreeGrafter"/>
</dbReference>
<dbReference type="CDD" id="cd06127">
    <property type="entry name" value="DEDDh"/>
    <property type="match status" value="1"/>
</dbReference>
<keyword evidence="4" id="KW-0238">DNA-binding</keyword>
<dbReference type="EMBL" id="DVKS01000039">
    <property type="protein sequence ID" value="HIT40909.1"/>
    <property type="molecule type" value="Genomic_DNA"/>
</dbReference>
<name>A0A9D1GIQ8_9FIRM</name>
<dbReference type="InterPro" id="IPR013520">
    <property type="entry name" value="Ribonucl_H"/>
</dbReference>
<protein>
    <submittedName>
        <fullName evidence="4">Topoisomerase DNA-binding C4 zinc finger domain-containing protein</fullName>
    </submittedName>
</protein>
<dbReference type="SMART" id="SM00479">
    <property type="entry name" value="EXOIII"/>
    <property type="match status" value="1"/>
</dbReference>
<dbReference type="InterPro" id="IPR006054">
    <property type="entry name" value="DnaQ"/>
</dbReference>
<dbReference type="Pfam" id="PF00929">
    <property type="entry name" value="RNase_T"/>
    <property type="match status" value="1"/>
</dbReference>
<sequence>MQKRGKRLAGYVPDYVVFDLETTGLSPVSDRIIEISGLRVRAGQVEETFSTLVNPERKIPRGATAVNGITDAMVAGAPCVRDAVGEFLDFAGRNVLVGHNIHSFDMKFLYRAAEEIPSSCLDNDYIDTLLMARKYMPELAHHRLVDLAQYFGFSTQGAHRALADCMMNQKCFEELGKRQTEREKAEKERRKKEGMEWKEASAGMQGDAGERGQMLCPRCQSPLVLRTGRFGRFLGCSNFPACRYTRNL</sequence>
<dbReference type="SUPFAM" id="SSF57783">
    <property type="entry name" value="Zinc beta-ribbon"/>
    <property type="match status" value="1"/>
</dbReference>
<evidence type="ECO:0000313" key="5">
    <source>
        <dbReference type="Proteomes" id="UP000886860"/>
    </source>
</evidence>
<dbReference type="InterPro" id="IPR013498">
    <property type="entry name" value="Topo_IA_Znf"/>
</dbReference>
<feature type="domain" description="Exonuclease" evidence="3">
    <location>
        <begin position="14"/>
        <end position="181"/>
    </location>
</feature>
<gene>
    <name evidence="4" type="ORF">IAB60_02230</name>
</gene>
<feature type="compositionally biased region" description="Basic and acidic residues" evidence="2">
    <location>
        <begin position="178"/>
        <end position="199"/>
    </location>
</feature>
<feature type="region of interest" description="Disordered" evidence="2">
    <location>
        <begin position="178"/>
        <end position="203"/>
    </location>
</feature>
<dbReference type="FunFam" id="3.30.420.10:FF:000045">
    <property type="entry name" value="3'-5' exonuclease DinG"/>
    <property type="match status" value="1"/>
</dbReference>